<evidence type="ECO:0000313" key="4">
    <source>
        <dbReference type="WBParaSite" id="EgrG_002069300"/>
    </source>
</evidence>
<dbReference type="WBParaSite" id="EgrG_002069300">
    <property type="protein sequence ID" value="EgrG_002069300"/>
    <property type="gene ID" value="EgrG_002069300"/>
</dbReference>
<reference evidence="2 3" key="1">
    <citation type="journal article" date="2013" name="Nature">
        <title>The genomes of four tapeworm species reveal adaptations to parasitism.</title>
        <authorList>
            <person name="Tsai I.J."/>
            <person name="Zarowiecki M."/>
            <person name="Holroyd N."/>
            <person name="Garciarrubio A."/>
            <person name="Sanchez-Flores A."/>
            <person name="Brooks K.L."/>
            <person name="Tracey A."/>
            <person name="Bobes R.J."/>
            <person name="Fragoso G."/>
            <person name="Sciutto E."/>
            <person name="Aslett M."/>
            <person name="Beasley H."/>
            <person name="Bennett H.M."/>
            <person name="Cai J."/>
            <person name="Camicia F."/>
            <person name="Clark R."/>
            <person name="Cucher M."/>
            <person name="De Silva N."/>
            <person name="Day T.A."/>
            <person name="Deplazes P."/>
            <person name="Estrada K."/>
            <person name="Fernandez C."/>
            <person name="Holland P.W."/>
            <person name="Hou J."/>
            <person name="Hu S."/>
            <person name="Huckvale T."/>
            <person name="Hung S.S."/>
            <person name="Kamenetzky L."/>
            <person name="Keane J.A."/>
            <person name="Kiss F."/>
            <person name="Koziol U."/>
            <person name="Lambert O."/>
            <person name="Liu K."/>
            <person name="Luo X."/>
            <person name="Luo Y."/>
            <person name="Macchiaroli N."/>
            <person name="Nichol S."/>
            <person name="Paps J."/>
            <person name="Parkinson J."/>
            <person name="Pouchkina-Stantcheva N."/>
            <person name="Riddiford N."/>
            <person name="Rosenzvit M."/>
            <person name="Salinas G."/>
            <person name="Wasmuth J.D."/>
            <person name="Zamanian M."/>
            <person name="Zheng Y."/>
            <person name="Cai X."/>
            <person name="Soberon X."/>
            <person name="Olson P.D."/>
            <person name="Laclette J.P."/>
            <person name="Brehm K."/>
            <person name="Berriman M."/>
            <person name="Garciarrubio A."/>
            <person name="Bobes R.J."/>
            <person name="Fragoso G."/>
            <person name="Sanchez-Flores A."/>
            <person name="Estrada K."/>
            <person name="Cevallos M.A."/>
            <person name="Morett E."/>
            <person name="Gonzalez V."/>
            <person name="Portillo T."/>
            <person name="Ochoa-Leyva A."/>
            <person name="Jose M.V."/>
            <person name="Sciutto E."/>
            <person name="Landa A."/>
            <person name="Jimenez L."/>
            <person name="Valdes V."/>
            <person name="Carrero J.C."/>
            <person name="Larralde C."/>
            <person name="Morales-Montor J."/>
            <person name="Limon-Lason J."/>
            <person name="Soberon X."/>
            <person name="Laclette J.P."/>
        </authorList>
    </citation>
    <scope>NUCLEOTIDE SEQUENCE [LARGE SCALE GENOMIC DNA]</scope>
</reference>
<keyword evidence="1" id="KW-0472">Membrane</keyword>
<protein>
    <submittedName>
        <fullName evidence="4">Transmembrane protein</fullName>
    </submittedName>
</protein>
<dbReference type="EMBL" id="CBLN010004283">
    <property type="protein sequence ID" value="CDI70216.1"/>
    <property type="molecule type" value="Genomic_DNA"/>
</dbReference>
<name>U6FTG2_ECHGR</name>
<evidence type="ECO:0000256" key="1">
    <source>
        <dbReference type="SAM" id="Phobius"/>
    </source>
</evidence>
<feature type="transmembrane region" description="Helical" evidence="1">
    <location>
        <begin position="107"/>
        <end position="133"/>
    </location>
</feature>
<dbReference type="Proteomes" id="UP000492820">
    <property type="component" value="Unassembled WGS sequence"/>
</dbReference>
<dbReference type="AlphaFoldDB" id="U6FTG2"/>
<evidence type="ECO:0000313" key="3">
    <source>
        <dbReference type="Proteomes" id="UP000492820"/>
    </source>
</evidence>
<reference evidence="4" key="2">
    <citation type="submission" date="2020-10" db="UniProtKB">
        <authorList>
            <consortium name="WormBaseParasite"/>
        </authorList>
    </citation>
    <scope>IDENTIFICATION</scope>
</reference>
<sequence length="215" mass="23727">MCLLSVSSSSRSCTSSATSSALNFNSTLPVICDCLITTSQCLVGVALTLAVNTMAKKKEGKKVHCLHFLPVDNPWSHVTGMNVGGRVLIHCSGVFINKAVYVTLPKAVIVFFVNLAIIVQSVFVIPTYIDFAAFYRLIYIPTHKCVPFSIFIIIVALLPSPISEDVCRFTVLHCAFASSSSCLLRLSRNRGMPYWWRMQPSHTAPTSQTRFTHHL</sequence>
<proteinExistence type="predicted"/>
<keyword evidence="1" id="KW-1133">Transmembrane helix</keyword>
<organism evidence="2">
    <name type="scientific">Echinococcus granulosus</name>
    <name type="common">Hydatid tapeworm</name>
    <dbReference type="NCBI Taxonomy" id="6210"/>
    <lineage>
        <taxon>Eukaryota</taxon>
        <taxon>Metazoa</taxon>
        <taxon>Spiralia</taxon>
        <taxon>Lophotrochozoa</taxon>
        <taxon>Platyhelminthes</taxon>
        <taxon>Cestoda</taxon>
        <taxon>Eucestoda</taxon>
        <taxon>Cyclophyllidea</taxon>
        <taxon>Taeniidae</taxon>
        <taxon>Echinococcus</taxon>
        <taxon>Echinococcus granulosus group</taxon>
    </lineage>
</organism>
<feature type="transmembrane region" description="Helical" evidence="1">
    <location>
        <begin position="145"/>
        <end position="163"/>
    </location>
</feature>
<keyword evidence="1" id="KW-0812">Transmembrane</keyword>
<evidence type="ECO:0000313" key="2">
    <source>
        <dbReference type="EMBL" id="CDI70216.1"/>
    </source>
</evidence>
<accession>U6FTG2</accession>
<gene>
    <name evidence="2" type="ORF">EgrG_002069300</name>
</gene>
<feature type="transmembrane region" description="Helical" evidence="1">
    <location>
        <begin position="27"/>
        <end position="51"/>
    </location>
</feature>